<gene>
    <name evidence="1" type="ORF">LE190_19980</name>
</gene>
<organism evidence="1 2">
    <name type="scientific">Massilia hydrophila</name>
    <dbReference type="NCBI Taxonomy" id="3044279"/>
    <lineage>
        <taxon>Bacteria</taxon>
        <taxon>Pseudomonadati</taxon>
        <taxon>Pseudomonadota</taxon>
        <taxon>Betaproteobacteria</taxon>
        <taxon>Burkholderiales</taxon>
        <taxon>Oxalobacteraceae</taxon>
        <taxon>Telluria group</taxon>
        <taxon>Massilia</taxon>
    </lineage>
</organism>
<dbReference type="EMBL" id="JAHYBX010000012">
    <property type="protein sequence ID" value="MCA1858192.1"/>
    <property type="molecule type" value="Genomic_DNA"/>
</dbReference>
<keyword evidence="2" id="KW-1185">Reference proteome</keyword>
<proteinExistence type="predicted"/>
<accession>A0ABS7YGG8</accession>
<dbReference type="Pfam" id="PF04299">
    <property type="entry name" value="FMN_bind_2"/>
    <property type="match status" value="1"/>
</dbReference>
<dbReference type="InterPro" id="IPR007396">
    <property type="entry name" value="TR_PAI2-type"/>
</dbReference>
<evidence type="ECO:0000313" key="2">
    <source>
        <dbReference type="Proteomes" id="UP001198602"/>
    </source>
</evidence>
<sequence length="192" mass="21229">MYLPARHRQSDPQAIHALIRAHALGMLVTQDDGLPDADHLPFTFVPAAARPDAEPADRPRDLLRAHVARANPLWRRAGQAVLVVFRGPDGYVTPDRHQKIARGGRVVPTWDYHAVHVHGTLRALDDPAWLRGFLHAQTAQHEAGQPHPWSVADAPPEYIEDMLRALVGIEIAIERIEAKWKGAPPAPAEDCA</sequence>
<dbReference type="PANTHER" id="PTHR35802:SF1">
    <property type="entry name" value="PROTEASE SYNTHASE AND SPORULATION PROTEIN PAI 2"/>
    <property type="match status" value="1"/>
</dbReference>
<dbReference type="RefSeq" id="WP_225240355.1">
    <property type="nucleotide sequence ID" value="NZ_JAHYBX010000012.1"/>
</dbReference>
<dbReference type="Gene3D" id="2.30.110.10">
    <property type="entry name" value="Electron Transport, Fmn-binding Protein, Chain A"/>
    <property type="match status" value="1"/>
</dbReference>
<protein>
    <submittedName>
        <fullName evidence="1">FMN-binding negative transcriptional regulator</fullName>
    </submittedName>
</protein>
<dbReference type="PIRSF" id="PIRSF010372">
    <property type="entry name" value="PaiB"/>
    <property type="match status" value="1"/>
</dbReference>
<comment type="caution">
    <text evidence="1">The sequence shown here is derived from an EMBL/GenBank/DDBJ whole genome shotgun (WGS) entry which is preliminary data.</text>
</comment>
<reference evidence="1 2" key="1">
    <citation type="submission" date="2021-07" db="EMBL/GenBank/DDBJ databases">
        <title>Characterization of Violacein-producing bacteria and related species.</title>
        <authorList>
            <person name="Wilson H.S."/>
            <person name="De Leon M.E."/>
        </authorList>
    </citation>
    <scope>NUCLEOTIDE SEQUENCE [LARGE SCALE GENOMIC DNA]</scope>
    <source>
        <strain evidence="1 2">HSC-2F05</strain>
    </source>
</reference>
<name>A0ABS7YGG8_9BURK</name>
<dbReference type="InterPro" id="IPR012349">
    <property type="entry name" value="Split_barrel_FMN-bd"/>
</dbReference>
<dbReference type="PANTHER" id="PTHR35802">
    <property type="entry name" value="PROTEASE SYNTHASE AND SPORULATION PROTEIN PAI 2"/>
    <property type="match status" value="1"/>
</dbReference>
<dbReference type="SUPFAM" id="SSF50475">
    <property type="entry name" value="FMN-binding split barrel"/>
    <property type="match status" value="1"/>
</dbReference>
<dbReference type="Proteomes" id="UP001198602">
    <property type="component" value="Unassembled WGS sequence"/>
</dbReference>
<evidence type="ECO:0000313" key="1">
    <source>
        <dbReference type="EMBL" id="MCA1858192.1"/>
    </source>
</evidence>